<dbReference type="Proteomes" id="UP000827872">
    <property type="component" value="Linkage Group LG12"/>
</dbReference>
<comment type="caution">
    <text evidence="1">The sequence shown here is derived from an EMBL/GenBank/DDBJ whole genome shotgun (WGS) entry which is preliminary data.</text>
</comment>
<gene>
    <name evidence="1" type="ORF">K3G42_011012</name>
</gene>
<name>A0ACB8EZE4_9SAUR</name>
<evidence type="ECO:0000313" key="1">
    <source>
        <dbReference type="EMBL" id="KAH7997969.1"/>
    </source>
</evidence>
<accession>A0ACB8EZE4</accession>
<dbReference type="EMBL" id="CM037625">
    <property type="protein sequence ID" value="KAH7997969.1"/>
    <property type="molecule type" value="Genomic_DNA"/>
</dbReference>
<organism evidence="1 2">
    <name type="scientific">Sphaerodactylus townsendi</name>
    <dbReference type="NCBI Taxonomy" id="933632"/>
    <lineage>
        <taxon>Eukaryota</taxon>
        <taxon>Metazoa</taxon>
        <taxon>Chordata</taxon>
        <taxon>Craniata</taxon>
        <taxon>Vertebrata</taxon>
        <taxon>Euteleostomi</taxon>
        <taxon>Lepidosauria</taxon>
        <taxon>Squamata</taxon>
        <taxon>Bifurcata</taxon>
        <taxon>Gekkota</taxon>
        <taxon>Sphaerodactylidae</taxon>
        <taxon>Sphaerodactylus</taxon>
    </lineage>
</organism>
<sequence>MKKKKTLPKPTGRRVEPTLQITLGTTMSGSVLESETSGKDLMDEELAAAKVGQPHLDGIKDQMGGQVMAGPLMSQVIEPVLAESGSNL</sequence>
<reference evidence="1" key="1">
    <citation type="submission" date="2021-08" db="EMBL/GenBank/DDBJ databases">
        <title>The first chromosome-level gecko genome reveals the dynamic sex chromosomes of Neotropical dwarf geckos (Sphaerodactylidae: Sphaerodactylus).</title>
        <authorList>
            <person name="Pinto B.J."/>
            <person name="Keating S.E."/>
            <person name="Gamble T."/>
        </authorList>
    </citation>
    <scope>NUCLEOTIDE SEQUENCE</scope>
    <source>
        <strain evidence="1">TG3544</strain>
    </source>
</reference>
<protein>
    <submittedName>
        <fullName evidence="1">Uncharacterized protein</fullName>
    </submittedName>
</protein>
<keyword evidence="2" id="KW-1185">Reference proteome</keyword>
<proteinExistence type="predicted"/>
<evidence type="ECO:0000313" key="2">
    <source>
        <dbReference type="Proteomes" id="UP000827872"/>
    </source>
</evidence>